<organism evidence="2 3">
    <name type="scientific">Claviceps aff. purpurea</name>
    <dbReference type="NCBI Taxonomy" id="1967640"/>
    <lineage>
        <taxon>Eukaryota</taxon>
        <taxon>Fungi</taxon>
        <taxon>Dikarya</taxon>
        <taxon>Ascomycota</taxon>
        <taxon>Pezizomycotina</taxon>
        <taxon>Sordariomycetes</taxon>
        <taxon>Hypocreomycetidae</taxon>
        <taxon>Hypocreales</taxon>
        <taxon>Clavicipitaceae</taxon>
        <taxon>Claviceps</taxon>
    </lineage>
</organism>
<protein>
    <submittedName>
        <fullName evidence="2">Uncharacterized protein</fullName>
    </submittedName>
</protein>
<keyword evidence="1" id="KW-0732">Signal</keyword>
<feature type="signal peptide" evidence="1">
    <location>
        <begin position="1"/>
        <end position="17"/>
    </location>
</feature>
<dbReference type="AlphaFoldDB" id="A0A9P7QR58"/>
<keyword evidence="3" id="KW-1185">Reference proteome</keyword>
<evidence type="ECO:0000313" key="2">
    <source>
        <dbReference type="EMBL" id="KAG6303678.1"/>
    </source>
</evidence>
<feature type="chain" id="PRO_5040478954" evidence="1">
    <location>
        <begin position="18"/>
        <end position="167"/>
    </location>
</feature>
<evidence type="ECO:0000256" key="1">
    <source>
        <dbReference type="SAM" id="SignalP"/>
    </source>
</evidence>
<proteinExistence type="predicted"/>
<comment type="caution">
    <text evidence="2">The sequence shown here is derived from an EMBL/GenBank/DDBJ whole genome shotgun (WGS) entry which is preliminary data.</text>
</comment>
<evidence type="ECO:0000313" key="3">
    <source>
        <dbReference type="Proteomes" id="UP000707071"/>
    </source>
</evidence>
<reference evidence="2 3" key="1">
    <citation type="journal article" date="2020" name="bioRxiv">
        <title>Whole genome comparisons of ergot fungi reveals the divergence and evolution of species within the genus Claviceps are the result of varying mechanisms driving genome evolution and host range expansion.</title>
        <authorList>
            <person name="Wyka S.A."/>
            <person name="Mondo S.J."/>
            <person name="Liu M."/>
            <person name="Dettman J."/>
            <person name="Nalam V."/>
            <person name="Broders K.D."/>
        </authorList>
    </citation>
    <scope>NUCLEOTIDE SEQUENCE [LARGE SCALE GENOMIC DNA]</scope>
    <source>
        <strain evidence="2 3">Clav52</strain>
    </source>
</reference>
<sequence>MKLSILVTSLLSLGASALPEAEESITVGEYTYTGGDLPKGELKVSMYSPCVTWKNDAAAHLGLARGGVFANLAVANAGATMAAIHAMADGTGISQVVTAYASNNMQMDSGKTLIATTTLGSGSCDGSRPGTDAAKALVTRRIHELASLRALPWSRGPELEKLHPAEP</sequence>
<name>A0A9P7QR58_9HYPO</name>
<accession>A0A9P7QR58</accession>
<gene>
    <name evidence="2" type="ORF">E4U09_006535</name>
</gene>
<dbReference type="Proteomes" id="UP000707071">
    <property type="component" value="Unassembled WGS sequence"/>
</dbReference>
<dbReference type="EMBL" id="SRRH01000006">
    <property type="protein sequence ID" value="KAG6303678.1"/>
    <property type="molecule type" value="Genomic_DNA"/>
</dbReference>